<evidence type="ECO:0000313" key="8">
    <source>
        <dbReference type="EMBL" id="TCP15990.1"/>
    </source>
</evidence>
<organism evidence="8 9">
    <name type="scientific">Nicoletella semolina</name>
    <dbReference type="NCBI Taxonomy" id="271160"/>
    <lineage>
        <taxon>Bacteria</taxon>
        <taxon>Pseudomonadati</taxon>
        <taxon>Pseudomonadota</taxon>
        <taxon>Gammaproteobacteria</taxon>
        <taxon>Pasteurellales</taxon>
        <taxon>Pasteurellaceae</taxon>
        <taxon>Nicoletella</taxon>
    </lineage>
</organism>
<comment type="caution">
    <text evidence="8">The sequence shown here is derived from an EMBL/GenBank/DDBJ whole genome shotgun (WGS) entry which is preliminary data.</text>
</comment>
<dbReference type="GO" id="GO:0030313">
    <property type="term" value="C:cell envelope"/>
    <property type="evidence" value="ECO:0007669"/>
    <property type="project" value="UniProtKB-SubCell"/>
</dbReference>
<dbReference type="Proteomes" id="UP000295537">
    <property type="component" value="Unassembled WGS sequence"/>
</dbReference>
<dbReference type="InterPro" id="IPR017560">
    <property type="entry name" value="Cyt_c_biogenesis_CcmI"/>
</dbReference>
<dbReference type="InterPro" id="IPR056413">
    <property type="entry name" value="TPR_CcmH_CycH"/>
</dbReference>
<dbReference type="EMBL" id="SLXJ01000015">
    <property type="protein sequence ID" value="TCP15990.1"/>
    <property type="molecule type" value="Genomic_DNA"/>
</dbReference>
<sequence>MFFIVIVAISLVICLISFYPLLKKDAQKESKLRDQLNKAFYFDRLKETEQEAEQGKIDDLEQTRQELQQNLLDDIPIQTQAVTSTQKFAYKTWFVALLLIVPLVSTAIYWQVGSKFDDSMLSASHQKLSYFYERIKTEDTNPLSLEELNQFAMALRVELQKKPQDHAAWFTLGQIGMATNNGQLALDSFAKASQIQPENQHYRLRYVEILMYSDDPQDKAKGEEILKALIRADHTNIEALSLLAFRAFEQEDYKMAAVTWGMMLKLMPEDDPRRTTVERSMQSARSMLQHSPTIK</sequence>
<keyword evidence="9" id="KW-1185">Reference proteome</keyword>
<keyword evidence="6" id="KW-0472">Membrane</keyword>
<dbReference type="InterPro" id="IPR019734">
    <property type="entry name" value="TPR_rpt"/>
</dbReference>
<dbReference type="Gene3D" id="1.25.40.10">
    <property type="entry name" value="Tetratricopeptide repeat domain"/>
    <property type="match status" value="1"/>
</dbReference>
<keyword evidence="6" id="KW-1133">Transmembrane helix</keyword>
<dbReference type="InterPro" id="IPR011990">
    <property type="entry name" value="TPR-like_helical_dom_sf"/>
</dbReference>
<dbReference type="PANTHER" id="PTHR47870">
    <property type="entry name" value="CYTOCHROME C-TYPE BIOGENESIS PROTEIN CCMH"/>
    <property type="match status" value="1"/>
</dbReference>
<feature type="domain" description="Cytochrome c-type biogenesis protein H TPR" evidence="7">
    <location>
        <begin position="123"/>
        <end position="274"/>
    </location>
</feature>
<feature type="transmembrane region" description="Helical" evidence="6">
    <location>
        <begin position="93"/>
        <end position="112"/>
    </location>
</feature>
<name>A0A4R2N563_9PAST</name>
<evidence type="ECO:0000256" key="6">
    <source>
        <dbReference type="SAM" id="Phobius"/>
    </source>
</evidence>
<feature type="repeat" description="TPR" evidence="5">
    <location>
        <begin position="166"/>
        <end position="199"/>
    </location>
</feature>
<keyword evidence="3" id="KW-0201">Cytochrome c-type biogenesis</keyword>
<evidence type="ECO:0000259" key="7">
    <source>
        <dbReference type="Pfam" id="PF23914"/>
    </source>
</evidence>
<dbReference type="Pfam" id="PF23914">
    <property type="entry name" value="TPR_CcmH_CycH"/>
    <property type="match status" value="1"/>
</dbReference>
<reference evidence="8 9" key="1">
    <citation type="submission" date="2019-03" db="EMBL/GenBank/DDBJ databases">
        <title>Genomic Encyclopedia of Type Strains, Phase IV (KMG-IV): sequencing the most valuable type-strain genomes for metagenomic binning, comparative biology and taxonomic classification.</title>
        <authorList>
            <person name="Goeker M."/>
        </authorList>
    </citation>
    <scope>NUCLEOTIDE SEQUENCE [LARGE SCALE GENOMIC DNA]</scope>
    <source>
        <strain evidence="8 9">DSM 16380</strain>
    </source>
</reference>
<dbReference type="AlphaFoldDB" id="A0A4R2N563"/>
<dbReference type="PANTHER" id="PTHR47870:SF1">
    <property type="entry name" value="CYTOCHROME C-TYPE BIOGENESIS PROTEIN CCMH"/>
    <property type="match status" value="1"/>
</dbReference>
<proteinExistence type="predicted"/>
<evidence type="ECO:0000256" key="5">
    <source>
        <dbReference type="PROSITE-ProRule" id="PRU00339"/>
    </source>
</evidence>
<evidence type="ECO:0000313" key="9">
    <source>
        <dbReference type="Proteomes" id="UP000295537"/>
    </source>
</evidence>
<dbReference type="SUPFAM" id="SSF48452">
    <property type="entry name" value="TPR-like"/>
    <property type="match status" value="1"/>
</dbReference>
<keyword evidence="6" id="KW-0812">Transmembrane</keyword>
<dbReference type="GO" id="GO:0005886">
    <property type="term" value="C:plasma membrane"/>
    <property type="evidence" value="ECO:0007669"/>
    <property type="project" value="TreeGrafter"/>
</dbReference>
<feature type="transmembrane region" description="Helical" evidence="6">
    <location>
        <begin position="6"/>
        <end position="22"/>
    </location>
</feature>
<protein>
    <submittedName>
        <fullName evidence="8">Cytochrome c-type biogenesis protein CcmI</fullName>
    </submittedName>
</protein>
<keyword evidence="2" id="KW-0677">Repeat</keyword>
<keyword evidence="4 5" id="KW-0802">TPR repeat</keyword>
<dbReference type="NCBIfam" id="TIGR03142">
    <property type="entry name" value="cytochro_ccmI"/>
    <property type="match status" value="1"/>
</dbReference>
<dbReference type="InterPro" id="IPR051263">
    <property type="entry name" value="C-type_cytochrome_biogenesis"/>
</dbReference>
<dbReference type="GO" id="GO:0017004">
    <property type="term" value="P:cytochrome complex assembly"/>
    <property type="evidence" value="ECO:0007669"/>
    <property type="project" value="UniProtKB-KW"/>
</dbReference>
<evidence type="ECO:0000256" key="2">
    <source>
        <dbReference type="ARBA" id="ARBA00022737"/>
    </source>
</evidence>
<dbReference type="PROSITE" id="PS50005">
    <property type="entry name" value="TPR"/>
    <property type="match status" value="1"/>
</dbReference>
<evidence type="ECO:0000256" key="4">
    <source>
        <dbReference type="ARBA" id="ARBA00022803"/>
    </source>
</evidence>
<evidence type="ECO:0000256" key="3">
    <source>
        <dbReference type="ARBA" id="ARBA00022748"/>
    </source>
</evidence>
<comment type="subcellular location">
    <subcellularLocation>
        <location evidence="1">Cell envelope</location>
    </subcellularLocation>
</comment>
<accession>A0A4R2N563</accession>
<gene>
    <name evidence="8" type="ORF">EV693_11522</name>
</gene>
<evidence type="ECO:0000256" key="1">
    <source>
        <dbReference type="ARBA" id="ARBA00004196"/>
    </source>
</evidence>